<feature type="chain" id="PRO_5041656380" description="UPF0506 domain-containing protein" evidence="6">
    <location>
        <begin position="24"/>
        <end position="92"/>
    </location>
</feature>
<accession>A0AA85ALA9</accession>
<proteinExistence type="predicted"/>
<evidence type="ECO:0000259" key="7">
    <source>
        <dbReference type="Pfam" id="PF11703"/>
    </source>
</evidence>
<feature type="domain" description="UPF0506" evidence="7">
    <location>
        <begin position="31"/>
        <end position="87"/>
    </location>
</feature>
<protein>
    <recommendedName>
        <fullName evidence="7">UPF0506 domain-containing protein</fullName>
    </recommendedName>
</protein>
<evidence type="ECO:0000256" key="2">
    <source>
        <dbReference type="ARBA" id="ARBA00022525"/>
    </source>
</evidence>
<evidence type="ECO:0000256" key="6">
    <source>
        <dbReference type="SAM" id="SignalP"/>
    </source>
</evidence>
<dbReference type="Proteomes" id="UP000050790">
    <property type="component" value="Unassembled WGS sequence"/>
</dbReference>
<organism evidence="8 9">
    <name type="scientific">Schistosoma margrebowiei</name>
    <dbReference type="NCBI Taxonomy" id="48269"/>
    <lineage>
        <taxon>Eukaryota</taxon>
        <taxon>Metazoa</taxon>
        <taxon>Spiralia</taxon>
        <taxon>Lophotrochozoa</taxon>
        <taxon>Platyhelminthes</taxon>
        <taxon>Trematoda</taxon>
        <taxon>Digenea</taxon>
        <taxon>Strigeidida</taxon>
        <taxon>Schistosomatoidea</taxon>
        <taxon>Schistosomatidae</taxon>
        <taxon>Schistosoma</taxon>
    </lineage>
</organism>
<evidence type="ECO:0000256" key="1">
    <source>
        <dbReference type="ARBA" id="ARBA00004613"/>
    </source>
</evidence>
<keyword evidence="2" id="KW-0964">Secreted</keyword>
<name>A0AA85ALA9_9TREM</name>
<dbReference type="WBParaSite" id="SMRG1_90690.1">
    <property type="protein sequence ID" value="SMRG1_90690.1"/>
    <property type="gene ID" value="SMRG1_90690"/>
</dbReference>
<dbReference type="InterPro" id="IPR021712">
    <property type="entry name" value="UPF0506"/>
</dbReference>
<reference evidence="9" key="1">
    <citation type="submission" date="2023-11" db="UniProtKB">
        <authorList>
            <consortium name="WormBaseParasite"/>
        </authorList>
    </citation>
    <scope>IDENTIFICATION</scope>
</reference>
<dbReference type="GO" id="GO:0005576">
    <property type="term" value="C:extracellular region"/>
    <property type="evidence" value="ECO:0007669"/>
    <property type="project" value="UniProtKB-SubCell"/>
</dbReference>
<feature type="signal peptide" evidence="6">
    <location>
        <begin position="1"/>
        <end position="23"/>
    </location>
</feature>
<keyword evidence="3 6" id="KW-0732">Signal</keyword>
<comment type="subcellular location">
    <subcellularLocation>
        <location evidence="1">Secreted</location>
    </subcellularLocation>
</comment>
<dbReference type="AlphaFoldDB" id="A0AA85ALA9"/>
<evidence type="ECO:0000313" key="9">
    <source>
        <dbReference type="WBParaSite" id="SMRG1_90690.1"/>
    </source>
</evidence>
<evidence type="ECO:0000256" key="5">
    <source>
        <dbReference type="ARBA" id="ARBA00023157"/>
    </source>
</evidence>
<evidence type="ECO:0000256" key="3">
    <source>
        <dbReference type="ARBA" id="ARBA00022729"/>
    </source>
</evidence>
<dbReference type="Pfam" id="PF11703">
    <property type="entry name" value="UPF0506"/>
    <property type="match status" value="1"/>
</dbReference>
<evidence type="ECO:0000313" key="8">
    <source>
        <dbReference type="Proteomes" id="UP000050790"/>
    </source>
</evidence>
<evidence type="ECO:0000256" key="4">
    <source>
        <dbReference type="ARBA" id="ARBA00022854"/>
    </source>
</evidence>
<keyword evidence="4" id="KW-0960">Knottin</keyword>
<sequence length="92" mass="10137">MHHHLSLVLFILLTIVSIKQINGIPSVNSVCANLTQRCEPLYPCCSPNLCQVISSGIGTCVKCFELEVDCQYNHQCCSGLCYKHACTFLSSN</sequence>
<keyword evidence="5" id="KW-1015">Disulfide bond</keyword>